<keyword evidence="3" id="KW-1185">Reference proteome</keyword>
<dbReference type="PANTHER" id="PTHR16199:SF4">
    <property type="entry name" value="CONDENSIN-2 COMPLEX SUBUNIT G2"/>
    <property type="match status" value="1"/>
</dbReference>
<sequence>MEKRLRSSLQSSAEEFISLATKQNLKSSKSSFKTLIHSIKPSSPLCTSLPSTLSDSISASVQSFQNLPGSNSEQNPGSPHCPPSKRRRSSSRCSEPEPVDEKHGLIARLEILAHIALLCVSHPRKPFLLSALLPGIQALHDNLIVFESELSLSSAIEGLCEEWWKENLVGRESLISQSLPFLLSRSLTLNKKVDVHKVCLLREAFTLFDFDDESIDDLKLLLIRCMISPLYLKAEDGRRFLAFVFGLSHQVGKELLAMIRSQIPFGRKSMLEAYGDILFRAWRAAQGVSKSEIENGFLQDLIDAAIHASSGPFASYIRRVLGAFINQRTTDGVEKMLFRLAEPVVFRSLQVANSNVRQNALHLLLDMFPLEDPDSTKEEKDTLLDKQFFLLERLLMDDCPEVRTIAVEGSCRVLHLFWEVIPSPIITKVLTKIFVDMSRDECTDVRVSTLNGIIYLLGSPHSHEILKVLLPRLQHLMLDKALAVRIAAVDLLVHLKDVRNFQFNKVMELDVLLSALAIDQPPVAQKITKLLMPSYFPSKVPVEEACNRCITLVKRAPTAGARFCKFAILEGASKSHLMELVKVFLSLILSPHQLDANQIEGFLAAICYVCDDLASEAYYISALKELLDGEKLRGLLSLVSKGEVRSSLFNIVSTVCPDDVVGLHEECMGVVTNCSGLTEDVGRQTEIRSVHKLLFSLGGFDDLIEALTAFLHKAAYRCHIKFGADMPNQSVSFSKRKKSKFTGQFSIKLKIINRKQSFKDDYSVAVGVAWQVRDLLLHEDFRKAIMKSQSLEMLFVSLKVISEVSIVHCGHYKNMDISPVLAYIALALQMTVDNVGRSIQNGDSKRKKTKIDSSKFLSEASFQQIIMNILELTIDHVLNCLEKLLGEGDIMKNHDADSCKSQPTNRTDQNSTKRRRLSPTDASGPSNRGSTNDAQQVFCMVKMLTAVLKFMADVTAMCFAPHKHGLFLNCTSKCVQHIISSLDQLHRNQIQFKEEDKRNIAICLKSSFTYAAKILNLILAGSSGSSLTLPEVFVLANNMLDLIISIESCMGSGYAWRLVASVKTWLPDVLLGLGSTSFQKNTDSDEEHSSVSEQMKLHFPKWPLIVAKTELYEVTEAEDDECSQPEKFSAFNKLLAMLIILLKKNPNIMDVVGNIFMVSSLVGLEQKDFGLLLGLLRFVCLKLFKHDDRDWGDIMLSSLQELFPKIDREIAEENDEDELEKLIRAKELIEPQWIYHLYETGRVTLVDD</sequence>
<feature type="region of interest" description="Disordered" evidence="1">
    <location>
        <begin position="63"/>
        <end position="99"/>
    </location>
</feature>
<organism evidence="2 3">
    <name type="scientific">Vigna mungo</name>
    <name type="common">Black gram</name>
    <name type="synonym">Phaseolus mungo</name>
    <dbReference type="NCBI Taxonomy" id="3915"/>
    <lineage>
        <taxon>Eukaryota</taxon>
        <taxon>Viridiplantae</taxon>
        <taxon>Streptophyta</taxon>
        <taxon>Embryophyta</taxon>
        <taxon>Tracheophyta</taxon>
        <taxon>Spermatophyta</taxon>
        <taxon>Magnoliopsida</taxon>
        <taxon>eudicotyledons</taxon>
        <taxon>Gunneridae</taxon>
        <taxon>Pentapetalae</taxon>
        <taxon>rosids</taxon>
        <taxon>fabids</taxon>
        <taxon>Fabales</taxon>
        <taxon>Fabaceae</taxon>
        <taxon>Papilionoideae</taxon>
        <taxon>50 kb inversion clade</taxon>
        <taxon>NPAAA clade</taxon>
        <taxon>indigoferoid/millettioid clade</taxon>
        <taxon>Phaseoleae</taxon>
        <taxon>Vigna</taxon>
    </lineage>
</organism>
<dbReference type="EMBL" id="CP144696">
    <property type="protein sequence ID" value="WVZ10314.1"/>
    <property type="molecule type" value="Genomic_DNA"/>
</dbReference>
<protein>
    <recommendedName>
        <fullName evidence="4">Condensin-2 complex subunit G2</fullName>
    </recommendedName>
</protein>
<feature type="region of interest" description="Disordered" evidence="1">
    <location>
        <begin position="895"/>
        <end position="931"/>
    </location>
</feature>
<dbReference type="SUPFAM" id="SSF48371">
    <property type="entry name" value="ARM repeat"/>
    <property type="match status" value="1"/>
</dbReference>
<feature type="compositionally biased region" description="Polar residues" evidence="1">
    <location>
        <begin position="899"/>
        <end position="910"/>
    </location>
</feature>
<dbReference type="InterPro" id="IPR016024">
    <property type="entry name" value="ARM-type_fold"/>
</dbReference>
<dbReference type="GO" id="GO:0005634">
    <property type="term" value="C:nucleus"/>
    <property type="evidence" value="ECO:0007669"/>
    <property type="project" value="InterPro"/>
</dbReference>
<dbReference type="GO" id="GO:0000070">
    <property type="term" value="P:mitotic sister chromatid segregation"/>
    <property type="evidence" value="ECO:0007669"/>
    <property type="project" value="TreeGrafter"/>
</dbReference>
<dbReference type="Gene3D" id="1.25.10.10">
    <property type="entry name" value="Leucine-rich Repeat Variant"/>
    <property type="match status" value="1"/>
</dbReference>
<reference evidence="2 3" key="1">
    <citation type="journal article" date="2023" name="Life. Sci Alliance">
        <title>Evolutionary insights into 3D genome organization and epigenetic landscape of Vigna mungo.</title>
        <authorList>
            <person name="Junaid A."/>
            <person name="Singh B."/>
            <person name="Bhatia S."/>
        </authorList>
    </citation>
    <scope>NUCLEOTIDE SEQUENCE [LARGE SCALE GENOMIC DNA]</scope>
    <source>
        <strain evidence="2">Urdbean</strain>
    </source>
</reference>
<feature type="compositionally biased region" description="Polar residues" evidence="1">
    <location>
        <begin position="63"/>
        <end position="77"/>
    </location>
</feature>
<evidence type="ECO:0000313" key="3">
    <source>
        <dbReference type="Proteomes" id="UP001374535"/>
    </source>
</evidence>
<dbReference type="Proteomes" id="UP001374535">
    <property type="component" value="Chromosome 5"/>
</dbReference>
<evidence type="ECO:0000313" key="2">
    <source>
        <dbReference type="EMBL" id="WVZ10314.1"/>
    </source>
</evidence>
<proteinExistence type="predicted"/>
<dbReference type="InterPro" id="IPR024741">
    <property type="entry name" value="Condensin2_G2"/>
</dbReference>
<dbReference type="PANTHER" id="PTHR16199">
    <property type="entry name" value="CONDENSIN-2 COMPLEX SUBUNIT G2"/>
    <property type="match status" value="1"/>
</dbReference>
<name>A0AAQ3RWB2_VIGMU</name>
<dbReference type="InterPro" id="IPR011989">
    <property type="entry name" value="ARM-like"/>
</dbReference>
<dbReference type="Pfam" id="PF12422">
    <property type="entry name" value="Condensin2nSMC"/>
    <property type="match status" value="1"/>
</dbReference>
<dbReference type="AlphaFoldDB" id="A0AAQ3RWB2"/>
<gene>
    <name evidence="2" type="ORF">V8G54_014844</name>
</gene>
<feature type="compositionally biased region" description="Polar residues" evidence="1">
    <location>
        <begin position="920"/>
        <end position="931"/>
    </location>
</feature>
<accession>A0AAQ3RWB2</accession>
<dbReference type="GO" id="GO:0000796">
    <property type="term" value="C:condensin complex"/>
    <property type="evidence" value="ECO:0007669"/>
    <property type="project" value="TreeGrafter"/>
</dbReference>
<evidence type="ECO:0000256" key="1">
    <source>
        <dbReference type="SAM" id="MobiDB-lite"/>
    </source>
</evidence>
<evidence type="ECO:0008006" key="4">
    <source>
        <dbReference type="Google" id="ProtNLM"/>
    </source>
</evidence>